<name>A0A3P4B9L6_9BURK</name>
<dbReference type="PANTHER" id="PTHR18919:SF107">
    <property type="entry name" value="ACETYL-COA ACETYLTRANSFERASE, CYTOSOLIC"/>
    <property type="match status" value="1"/>
</dbReference>
<dbReference type="Gene3D" id="3.40.47.10">
    <property type="match status" value="2"/>
</dbReference>
<keyword evidence="3 5" id="KW-0012">Acyltransferase</keyword>
<keyword evidence="9" id="KW-1185">Reference proteome</keyword>
<keyword evidence="2 5" id="KW-0808">Transferase</keyword>
<evidence type="ECO:0000256" key="1">
    <source>
        <dbReference type="ARBA" id="ARBA00010982"/>
    </source>
</evidence>
<dbReference type="RefSeq" id="WP_124081972.1">
    <property type="nucleotide sequence ID" value="NZ_UWPJ01000039.1"/>
</dbReference>
<comment type="similarity">
    <text evidence="1 5">Belongs to the thiolase-like superfamily. Thiolase family.</text>
</comment>
<feature type="active site" description="Acyl-thioester intermediate" evidence="4">
    <location>
        <position position="91"/>
    </location>
</feature>
<dbReference type="PROSITE" id="PS00098">
    <property type="entry name" value="THIOLASE_1"/>
    <property type="match status" value="1"/>
</dbReference>
<dbReference type="NCBIfam" id="NF006552">
    <property type="entry name" value="PRK09051.1"/>
    <property type="match status" value="1"/>
</dbReference>
<dbReference type="CDD" id="cd00751">
    <property type="entry name" value="thiolase"/>
    <property type="match status" value="1"/>
</dbReference>
<feature type="active site" description="Proton acceptor" evidence="4">
    <location>
        <position position="381"/>
    </location>
</feature>
<feature type="domain" description="Thiolase N-terminal" evidence="6">
    <location>
        <begin position="6"/>
        <end position="265"/>
    </location>
</feature>
<dbReference type="InterPro" id="IPR002155">
    <property type="entry name" value="Thiolase"/>
</dbReference>
<evidence type="ECO:0000259" key="7">
    <source>
        <dbReference type="Pfam" id="PF02803"/>
    </source>
</evidence>
<evidence type="ECO:0000259" key="6">
    <source>
        <dbReference type="Pfam" id="PF00108"/>
    </source>
</evidence>
<dbReference type="EC" id="2.3.1.16" evidence="8"/>
<proteinExistence type="inferred from homology"/>
<dbReference type="GO" id="GO:0003988">
    <property type="term" value="F:acetyl-CoA C-acyltransferase activity"/>
    <property type="evidence" value="ECO:0007669"/>
    <property type="project" value="UniProtKB-EC"/>
</dbReference>
<protein>
    <submittedName>
        <fullName evidence="8">Beta-ketothiolase BktB</fullName>
        <ecNumber evidence="8">2.3.1.16</ecNumber>
    </submittedName>
</protein>
<evidence type="ECO:0000256" key="4">
    <source>
        <dbReference type="PIRSR" id="PIRSR000429-1"/>
    </source>
</evidence>
<dbReference type="Pfam" id="PF00108">
    <property type="entry name" value="Thiolase_N"/>
    <property type="match status" value="1"/>
</dbReference>
<dbReference type="InterPro" id="IPR020617">
    <property type="entry name" value="Thiolase_C"/>
</dbReference>
<dbReference type="InterPro" id="IPR020610">
    <property type="entry name" value="Thiolase_AS"/>
</dbReference>
<dbReference type="OrthoDB" id="6139495at2"/>
<feature type="active site" description="Proton acceptor" evidence="4">
    <location>
        <position position="351"/>
    </location>
</feature>
<evidence type="ECO:0000256" key="5">
    <source>
        <dbReference type="RuleBase" id="RU003557"/>
    </source>
</evidence>
<dbReference type="NCBIfam" id="TIGR01930">
    <property type="entry name" value="AcCoA-C-Actrans"/>
    <property type="match status" value="1"/>
</dbReference>
<evidence type="ECO:0000256" key="2">
    <source>
        <dbReference type="ARBA" id="ARBA00022679"/>
    </source>
</evidence>
<dbReference type="PIRSF" id="PIRSF000429">
    <property type="entry name" value="Ac-CoA_Ac_transf"/>
    <property type="match status" value="1"/>
</dbReference>
<dbReference type="InterPro" id="IPR020615">
    <property type="entry name" value="Thiolase_acyl_enz_int_AS"/>
</dbReference>
<dbReference type="EMBL" id="UWPJ01000039">
    <property type="protein sequence ID" value="VCU72428.1"/>
    <property type="molecule type" value="Genomic_DNA"/>
</dbReference>
<feature type="domain" description="Thiolase C-terminal" evidence="7">
    <location>
        <begin position="273"/>
        <end position="394"/>
    </location>
</feature>
<dbReference type="InterPro" id="IPR016039">
    <property type="entry name" value="Thiolase-like"/>
</dbReference>
<sequence>MATREVVVLSGVRTPIGSFGKGLKDVPPVALATEVLRAAVARAEIDPSQVEHVCFGQVINTEPRDLYLSRVAAIEGGCGEHTPAFNVNRLCGSGLQAIVSAAQSILLGDCATAVAGGAESMSRAPYASQAMRVGARMGDTAMVDTLLGALHDPFHRIHMGMTAENVARKYGITRGEQDALAVESHQRAARAVAEGRFASQLVPITVPGRKGSTVFAQDEHLRSDISLQDLAGLRPAFAPDDGTVTAGNASGINDGAAALVLMERSRAQACGARPLARLVAYAHAGVDPRYMGIGPVPATRTVLDKAGLRVDDIDVIEANEAFAAQACAVARELGFDPGKVNPNGSGIALGHPVGATGAIITVKALHELHRIGGRYALVTMCIGGGQGIAAIFERI</sequence>
<dbReference type="AlphaFoldDB" id="A0A3P4B9L6"/>
<evidence type="ECO:0000313" key="9">
    <source>
        <dbReference type="Proteomes" id="UP000277294"/>
    </source>
</evidence>
<dbReference type="FunFam" id="3.40.47.10:FF:000010">
    <property type="entry name" value="Acetyl-CoA acetyltransferase (Thiolase)"/>
    <property type="match status" value="1"/>
</dbReference>
<dbReference type="InterPro" id="IPR020616">
    <property type="entry name" value="Thiolase_N"/>
</dbReference>
<dbReference type="Proteomes" id="UP000277294">
    <property type="component" value="Unassembled WGS sequence"/>
</dbReference>
<gene>
    <name evidence="8" type="primary">bktB</name>
    <name evidence="8" type="ORF">PIGHUM_04527</name>
</gene>
<organism evidence="8 9">
    <name type="scientific">Pigmentiphaga humi</name>
    <dbReference type="NCBI Taxonomy" id="2478468"/>
    <lineage>
        <taxon>Bacteria</taxon>
        <taxon>Pseudomonadati</taxon>
        <taxon>Pseudomonadota</taxon>
        <taxon>Betaproteobacteria</taxon>
        <taxon>Burkholderiales</taxon>
        <taxon>Alcaligenaceae</taxon>
        <taxon>Pigmentiphaga</taxon>
    </lineage>
</organism>
<dbReference type="Pfam" id="PF02803">
    <property type="entry name" value="Thiolase_C"/>
    <property type="match status" value="1"/>
</dbReference>
<dbReference type="SUPFAM" id="SSF53901">
    <property type="entry name" value="Thiolase-like"/>
    <property type="match status" value="2"/>
</dbReference>
<dbReference type="GO" id="GO:0044281">
    <property type="term" value="P:small molecule metabolic process"/>
    <property type="evidence" value="ECO:0007669"/>
    <property type="project" value="UniProtKB-ARBA"/>
</dbReference>
<evidence type="ECO:0000256" key="3">
    <source>
        <dbReference type="ARBA" id="ARBA00023315"/>
    </source>
</evidence>
<dbReference type="PROSITE" id="PS00099">
    <property type="entry name" value="THIOLASE_3"/>
    <property type="match status" value="1"/>
</dbReference>
<accession>A0A3P4B9L6</accession>
<reference evidence="8 9" key="1">
    <citation type="submission" date="2018-10" db="EMBL/GenBank/DDBJ databases">
        <authorList>
            <person name="Criscuolo A."/>
        </authorList>
    </citation>
    <scope>NUCLEOTIDE SEQUENCE [LARGE SCALE GENOMIC DNA]</scope>
    <source>
        <strain evidence="8">DnA1</strain>
    </source>
</reference>
<dbReference type="PANTHER" id="PTHR18919">
    <property type="entry name" value="ACETYL-COA C-ACYLTRANSFERASE"/>
    <property type="match status" value="1"/>
</dbReference>
<evidence type="ECO:0000313" key="8">
    <source>
        <dbReference type="EMBL" id="VCU72428.1"/>
    </source>
</evidence>